<protein>
    <submittedName>
        <fullName evidence="1">Uncharacterized protein</fullName>
    </submittedName>
</protein>
<proteinExistence type="predicted"/>
<gene>
    <name evidence="1" type="ORF">FAM6012_00295</name>
</gene>
<accession>K0NBF8</accession>
<name>K0NBF8_LACPA</name>
<evidence type="ECO:0000313" key="1">
    <source>
        <dbReference type="EMBL" id="RNE33353.1"/>
    </source>
</evidence>
<sequence length="82" mass="9159">MILEGVADPFKITGDWGRAPKTKLTISEADNESIYRKWTSTCKSRDSRKTSKKQNLEIRDNEFGSSATSALSSLKITMEGNM</sequence>
<dbReference type="EMBL" id="LKGI01000028">
    <property type="protein sequence ID" value="RNE33353.1"/>
    <property type="molecule type" value="Genomic_DNA"/>
</dbReference>
<reference evidence="1 2" key="1">
    <citation type="journal article" date="2018" name="Front. Microbiol.">
        <title>Conversion of Methionine to Cysteine in Lactobacillus paracasei Depends on the Highly Mobile cysK-ctl-cysE Gene Cluster.</title>
        <authorList>
            <person name="Wuthrich D."/>
            <person name="Irmler S."/>
            <person name="Berthoud H."/>
            <person name="Guggenbuhl B."/>
            <person name="Eugster E."/>
            <person name="Bruggmann R."/>
        </authorList>
    </citation>
    <scope>NUCLEOTIDE SEQUENCE [LARGE SCALE GENOMIC DNA]</scope>
    <source>
        <strain evidence="1 2">FAM6012</strain>
    </source>
</reference>
<dbReference type="HOGENOM" id="CLU_194486_0_0_9"/>
<organism evidence="1 2">
    <name type="scientific">Lacticaseibacillus paracasei</name>
    <name type="common">Lactobacillus paracasei</name>
    <dbReference type="NCBI Taxonomy" id="1597"/>
    <lineage>
        <taxon>Bacteria</taxon>
        <taxon>Bacillati</taxon>
        <taxon>Bacillota</taxon>
        <taxon>Bacilli</taxon>
        <taxon>Lactobacillales</taxon>
        <taxon>Lactobacillaceae</taxon>
        <taxon>Lacticaseibacillus</taxon>
    </lineage>
</organism>
<evidence type="ECO:0000313" key="2">
    <source>
        <dbReference type="Proteomes" id="UP000284123"/>
    </source>
</evidence>
<dbReference type="Proteomes" id="UP000284123">
    <property type="component" value="Unassembled WGS sequence"/>
</dbReference>
<comment type="caution">
    <text evidence="1">The sequence shown here is derived from an EMBL/GenBank/DDBJ whole genome shotgun (WGS) entry which is preliminary data.</text>
</comment>
<dbReference type="AlphaFoldDB" id="K0NBF8"/>